<sequence>MNKLLIAALFGLLLLSAPFVRGEEAEKEDEYEDDSASEDSKGGDDEEKDVVVITTKNWDDTVKKAPFALVEFYAPWCGHCQKLKPEYAKAATELKKYDDKIVIGKVDATVESDLGQKFGVQGYPTLKWFVDGELVSDYGGPRDASGISRWVQKKTGPAAATLADKDALEAAEKGAEVLVLGYFKDFKGAEHEAFIKVAQANEDATFVQTSDKAVAKAAGLDKAGSVTVITNFPNEERQTVALKGKITKDGLGDLIKSEKLPPTISLAAVVTFLLLSYEERQTVALKGKITKDGLGDLIKSEKLPPTIEFNDQNSQKIFSSGIEKQLLLIANEKDLKADAELFKSYRKVALEHKGKLVMVTVNMDGTAKDPVVNFFGVKAEDAPVVVGFEMAKNKKYKLKGDLSEKALGEFAASVLDGTAEAEYKSAPIPDEPTDGGVSIIVGKNFDSIVKDEEKDVLLEVYAPWCGHCKALEPVYKKLAKRFAKVDTVVIAKMDGTENEHPDVEVKGFPTIIFYPAGKDAKPITFDGGDRSLKALTKFIKKNAALTKFIKKNAVSKFELPKKKKSDDGEKDAEEEDDKKDEL</sequence>
<feature type="compositionally biased region" description="Acidic residues" evidence="12">
    <location>
        <begin position="568"/>
        <end position="582"/>
    </location>
</feature>
<feature type="domain" description="Thioredoxin" evidence="14">
    <location>
        <begin position="420"/>
        <end position="544"/>
    </location>
</feature>
<dbReference type="Proteomes" id="UP000256970">
    <property type="component" value="Unassembled WGS sequence"/>
</dbReference>
<evidence type="ECO:0000256" key="13">
    <source>
        <dbReference type="SAM" id="SignalP"/>
    </source>
</evidence>
<name>A0A383VX33_TETOB</name>
<dbReference type="PANTHER" id="PTHR18929">
    <property type="entry name" value="PROTEIN DISULFIDE ISOMERASE"/>
    <property type="match status" value="1"/>
</dbReference>
<feature type="region of interest" description="Disordered" evidence="12">
    <location>
        <begin position="560"/>
        <end position="582"/>
    </location>
</feature>
<feature type="compositionally biased region" description="Acidic residues" evidence="12">
    <location>
        <begin position="25"/>
        <end position="37"/>
    </location>
</feature>
<dbReference type="GO" id="GO:0006457">
    <property type="term" value="P:protein folding"/>
    <property type="evidence" value="ECO:0007669"/>
    <property type="project" value="TreeGrafter"/>
</dbReference>
<dbReference type="CDD" id="cd02961">
    <property type="entry name" value="PDI_a_family"/>
    <property type="match status" value="1"/>
</dbReference>
<dbReference type="PROSITE" id="PS51352">
    <property type="entry name" value="THIOREDOXIN_2"/>
    <property type="match status" value="2"/>
</dbReference>
<dbReference type="Pfam" id="PF00085">
    <property type="entry name" value="Thioredoxin"/>
    <property type="match status" value="2"/>
</dbReference>
<comment type="subcellular location">
    <subcellularLocation>
        <location evidence="2">Endoplasmic reticulum lumen</location>
    </subcellularLocation>
</comment>
<dbReference type="InterPro" id="IPR013766">
    <property type="entry name" value="Thioredoxin_domain"/>
</dbReference>
<gene>
    <name evidence="15" type="ORF">BQ4739_LOCUS10039</name>
    <name evidence="16" type="ORF">BQ4739_LOCUS17445</name>
</gene>
<dbReference type="CDD" id="cd02995">
    <property type="entry name" value="PDI_a_PDI_a'_C"/>
    <property type="match status" value="1"/>
</dbReference>
<dbReference type="EC" id="5.3.4.1" evidence="4"/>
<dbReference type="SUPFAM" id="SSF52833">
    <property type="entry name" value="Thioredoxin-like"/>
    <property type="match status" value="4"/>
</dbReference>
<evidence type="ECO:0000256" key="7">
    <source>
        <dbReference type="ARBA" id="ARBA00022824"/>
    </source>
</evidence>
<feature type="chain" id="PRO_5036333870" description="protein disulfide-isomerase" evidence="13">
    <location>
        <begin position="23"/>
        <end position="582"/>
    </location>
</feature>
<dbReference type="InterPro" id="IPR005788">
    <property type="entry name" value="PDI_thioredoxin-like_dom"/>
</dbReference>
<keyword evidence="8" id="KW-1015">Disulfide bond</keyword>
<comment type="catalytic activity">
    <reaction evidence="1">
        <text>Catalyzes the rearrangement of -S-S- bonds in proteins.</text>
        <dbReference type="EC" id="5.3.4.1"/>
    </reaction>
</comment>
<dbReference type="InterPro" id="IPR017937">
    <property type="entry name" value="Thioredoxin_CS"/>
</dbReference>
<dbReference type="FunFam" id="3.40.30.10:FF:000027">
    <property type="entry name" value="protein disulfide-isomerase A2"/>
    <property type="match status" value="1"/>
</dbReference>
<dbReference type="Pfam" id="PF13848">
    <property type="entry name" value="Thioredoxin_6"/>
    <property type="match status" value="1"/>
</dbReference>
<keyword evidence="9" id="KW-0413">Isomerase</keyword>
<evidence type="ECO:0000256" key="9">
    <source>
        <dbReference type="ARBA" id="ARBA00023235"/>
    </source>
</evidence>
<feature type="signal peptide" evidence="13">
    <location>
        <begin position="1"/>
        <end position="22"/>
    </location>
</feature>
<evidence type="ECO:0000256" key="4">
    <source>
        <dbReference type="ARBA" id="ARBA00012723"/>
    </source>
</evidence>
<reference evidence="15 17" key="1">
    <citation type="submission" date="2016-10" db="EMBL/GenBank/DDBJ databases">
        <authorList>
            <person name="Cai Z."/>
        </authorList>
    </citation>
    <scope>NUCLEOTIDE SEQUENCE [LARGE SCALE GENOMIC DNA]</scope>
</reference>
<dbReference type="GO" id="GO:0003756">
    <property type="term" value="F:protein disulfide isomerase activity"/>
    <property type="evidence" value="ECO:0007669"/>
    <property type="project" value="UniProtKB-EC"/>
</dbReference>
<organism evidence="15 17">
    <name type="scientific">Tetradesmus obliquus</name>
    <name type="common">Green alga</name>
    <name type="synonym">Acutodesmus obliquus</name>
    <dbReference type="NCBI Taxonomy" id="3088"/>
    <lineage>
        <taxon>Eukaryota</taxon>
        <taxon>Viridiplantae</taxon>
        <taxon>Chlorophyta</taxon>
        <taxon>core chlorophytes</taxon>
        <taxon>Chlorophyceae</taxon>
        <taxon>CS clade</taxon>
        <taxon>Sphaeropleales</taxon>
        <taxon>Scenedesmaceae</taxon>
        <taxon>Tetradesmus</taxon>
    </lineage>
</organism>
<evidence type="ECO:0000256" key="3">
    <source>
        <dbReference type="ARBA" id="ARBA00006347"/>
    </source>
</evidence>
<keyword evidence="17" id="KW-1185">Reference proteome</keyword>
<dbReference type="AlphaFoldDB" id="A0A383VX33"/>
<evidence type="ECO:0000313" key="16">
    <source>
        <dbReference type="EMBL" id="SZX77098.1"/>
    </source>
</evidence>
<dbReference type="CDD" id="cd02981">
    <property type="entry name" value="PDI_b_family"/>
    <property type="match status" value="1"/>
</dbReference>
<evidence type="ECO:0000256" key="1">
    <source>
        <dbReference type="ARBA" id="ARBA00001182"/>
    </source>
</evidence>
<keyword evidence="10" id="KW-0676">Redox-active center</keyword>
<dbReference type="STRING" id="3088.A0A383VX33"/>
<keyword evidence="6" id="KW-0677">Repeat</keyword>
<evidence type="ECO:0000256" key="10">
    <source>
        <dbReference type="ARBA" id="ARBA00023284"/>
    </source>
</evidence>
<keyword evidence="7" id="KW-0256">Endoplasmic reticulum</keyword>
<comment type="similarity">
    <text evidence="3 11">Belongs to the protein disulfide isomerase family.</text>
</comment>
<accession>A0A383VX33</accession>
<dbReference type="FunFam" id="3.40.30.10:FF:000023">
    <property type="entry name" value="Protein disulfide-isomerase"/>
    <property type="match status" value="1"/>
</dbReference>
<dbReference type="Gene3D" id="3.40.30.10">
    <property type="entry name" value="Glutaredoxin"/>
    <property type="match status" value="4"/>
</dbReference>
<evidence type="ECO:0000256" key="12">
    <source>
        <dbReference type="SAM" id="MobiDB-lite"/>
    </source>
</evidence>
<evidence type="ECO:0000256" key="6">
    <source>
        <dbReference type="ARBA" id="ARBA00022737"/>
    </source>
</evidence>
<dbReference type="PROSITE" id="PS00194">
    <property type="entry name" value="THIOREDOXIN_1"/>
    <property type="match status" value="2"/>
</dbReference>
<evidence type="ECO:0000256" key="8">
    <source>
        <dbReference type="ARBA" id="ARBA00023157"/>
    </source>
</evidence>
<dbReference type="InterPro" id="IPR036249">
    <property type="entry name" value="Thioredoxin-like_sf"/>
</dbReference>
<feature type="domain" description="Thioredoxin" evidence="14">
    <location>
        <begin position="25"/>
        <end position="156"/>
    </location>
</feature>
<evidence type="ECO:0000313" key="15">
    <source>
        <dbReference type="EMBL" id="SZX69761.1"/>
    </source>
</evidence>
<dbReference type="NCBIfam" id="TIGR01126">
    <property type="entry name" value="pdi_dom"/>
    <property type="match status" value="1"/>
</dbReference>
<evidence type="ECO:0000313" key="17">
    <source>
        <dbReference type="Proteomes" id="UP000256970"/>
    </source>
</evidence>
<evidence type="ECO:0000256" key="11">
    <source>
        <dbReference type="RuleBase" id="RU004208"/>
    </source>
</evidence>
<proteinExistence type="inferred from homology"/>
<dbReference type="EMBL" id="FNXT01001273">
    <property type="protein sequence ID" value="SZX77098.1"/>
    <property type="molecule type" value="Genomic_DNA"/>
</dbReference>
<dbReference type="CDD" id="cd02982">
    <property type="entry name" value="PDI_b'_family"/>
    <property type="match status" value="1"/>
</dbReference>
<dbReference type="EMBL" id="FNXT01000951">
    <property type="protein sequence ID" value="SZX69761.1"/>
    <property type="molecule type" value="Genomic_DNA"/>
</dbReference>
<keyword evidence="5 13" id="KW-0732">Signal</keyword>
<dbReference type="PANTHER" id="PTHR18929:SF246">
    <property type="entry name" value="PROTEIN DISULFIDE ISOMERASE-LIKE 1-4"/>
    <property type="match status" value="1"/>
</dbReference>
<feature type="region of interest" description="Disordered" evidence="12">
    <location>
        <begin position="23"/>
        <end position="48"/>
    </location>
</feature>
<protein>
    <recommendedName>
        <fullName evidence="4">protein disulfide-isomerase</fullName>
        <ecNumber evidence="4">5.3.4.1</ecNumber>
    </recommendedName>
</protein>
<evidence type="ECO:0000259" key="14">
    <source>
        <dbReference type="PROSITE" id="PS51352"/>
    </source>
</evidence>
<dbReference type="PRINTS" id="PR00421">
    <property type="entry name" value="THIOREDOXIN"/>
</dbReference>
<dbReference type="GO" id="GO:0005788">
    <property type="term" value="C:endoplasmic reticulum lumen"/>
    <property type="evidence" value="ECO:0007669"/>
    <property type="project" value="UniProtKB-SubCell"/>
</dbReference>
<evidence type="ECO:0000256" key="5">
    <source>
        <dbReference type="ARBA" id="ARBA00022729"/>
    </source>
</evidence>
<dbReference type="GO" id="GO:0034976">
    <property type="term" value="P:response to endoplasmic reticulum stress"/>
    <property type="evidence" value="ECO:0007669"/>
    <property type="project" value="TreeGrafter"/>
</dbReference>
<evidence type="ECO:0000256" key="2">
    <source>
        <dbReference type="ARBA" id="ARBA00004319"/>
    </source>
</evidence>